<protein>
    <submittedName>
        <fullName evidence="2">Uncharacterized protein</fullName>
    </submittedName>
</protein>
<evidence type="ECO:0000313" key="3">
    <source>
        <dbReference type="Proteomes" id="UP000886653"/>
    </source>
</evidence>
<sequence length="253" mass="28183">MIRVDGIYTSNPERIVSYRTHASGKVPDLKFEADEFRRRQMHPVELRCVLSPAYARSSAAVTARVASLADTISLPALSWRVTTQTHHPVKVLPACFNLSQEYLSALTVDFSKDKLQSFAGEVDYNTSVLLFSGPCWPVFVATLLTRVLVDDPAHREARKRARSGHLSTQDRSLSTKRLLASLQMIDDKILYDLWSAGDGATFPTLLSQISDSTCPLSDKAEEGKDSTESPQRKRYLGLADRFPIPSRLRLSNG</sequence>
<evidence type="ECO:0000313" key="2">
    <source>
        <dbReference type="EMBL" id="KAG0142381.1"/>
    </source>
</evidence>
<dbReference type="Proteomes" id="UP000886653">
    <property type="component" value="Unassembled WGS sequence"/>
</dbReference>
<dbReference type="AlphaFoldDB" id="A0A9P6NEV4"/>
<dbReference type="EMBL" id="MU167350">
    <property type="protein sequence ID" value="KAG0142381.1"/>
    <property type="molecule type" value="Genomic_DNA"/>
</dbReference>
<accession>A0A9P6NEV4</accession>
<reference evidence="2" key="1">
    <citation type="submission" date="2013-11" db="EMBL/GenBank/DDBJ databases">
        <title>Genome sequence of the fusiform rust pathogen reveals effectors for host alternation and coevolution with pine.</title>
        <authorList>
            <consortium name="DOE Joint Genome Institute"/>
            <person name="Smith K."/>
            <person name="Pendleton A."/>
            <person name="Kubisiak T."/>
            <person name="Anderson C."/>
            <person name="Salamov A."/>
            <person name="Aerts A."/>
            <person name="Riley R."/>
            <person name="Clum A."/>
            <person name="Lindquist E."/>
            <person name="Ence D."/>
            <person name="Campbell M."/>
            <person name="Kronenberg Z."/>
            <person name="Feau N."/>
            <person name="Dhillon B."/>
            <person name="Hamelin R."/>
            <person name="Burleigh J."/>
            <person name="Smith J."/>
            <person name="Yandell M."/>
            <person name="Nelson C."/>
            <person name="Grigoriev I."/>
            <person name="Davis J."/>
        </authorList>
    </citation>
    <scope>NUCLEOTIDE SEQUENCE</scope>
    <source>
        <strain evidence="2">G11</strain>
    </source>
</reference>
<feature type="region of interest" description="Disordered" evidence="1">
    <location>
        <begin position="214"/>
        <end position="236"/>
    </location>
</feature>
<evidence type="ECO:0000256" key="1">
    <source>
        <dbReference type="SAM" id="MobiDB-lite"/>
    </source>
</evidence>
<comment type="caution">
    <text evidence="2">The sequence shown here is derived from an EMBL/GenBank/DDBJ whole genome shotgun (WGS) entry which is preliminary data.</text>
</comment>
<name>A0A9P6NEV4_9BASI</name>
<keyword evidence="3" id="KW-1185">Reference proteome</keyword>
<proteinExistence type="predicted"/>
<feature type="compositionally biased region" description="Basic and acidic residues" evidence="1">
    <location>
        <begin position="218"/>
        <end position="231"/>
    </location>
</feature>
<gene>
    <name evidence="2" type="ORF">CROQUDRAFT_97610</name>
</gene>
<organism evidence="2 3">
    <name type="scientific">Cronartium quercuum f. sp. fusiforme G11</name>
    <dbReference type="NCBI Taxonomy" id="708437"/>
    <lineage>
        <taxon>Eukaryota</taxon>
        <taxon>Fungi</taxon>
        <taxon>Dikarya</taxon>
        <taxon>Basidiomycota</taxon>
        <taxon>Pucciniomycotina</taxon>
        <taxon>Pucciniomycetes</taxon>
        <taxon>Pucciniales</taxon>
        <taxon>Coleosporiaceae</taxon>
        <taxon>Cronartium</taxon>
    </lineage>
</organism>